<evidence type="ECO:0000313" key="2">
    <source>
        <dbReference type="Proteomes" id="UP001291999"/>
    </source>
</evidence>
<evidence type="ECO:0000313" key="1">
    <source>
        <dbReference type="EMBL" id="MDZ5662274.1"/>
    </source>
</evidence>
<dbReference type="EMBL" id="JAXQPW010000003">
    <property type="protein sequence ID" value="MDZ5662274.1"/>
    <property type="molecule type" value="Genomic_DNA"/>
</dbReference>
<proteinExistence type="predicted"/>
<dbReference type="RefSeq" id="WP_322424376.1">
    <property type="nucleotide sequence ID" value="NZ_CP141058.1"/>
</dbReference>
<gene>
    <name evidence="1" type="ORF">SFC79_10900</name>
</gene>
<organism evidence="1 2">
    <name type="scientific">Nocardioides renjunii</name>
    <dbReference type="NCBI Taxonomy" id="3095075"/>
    <lineage>
        <taxon>Bacteria</taxon>
        <taxon>Bacillati</taxon>
        <taxon>Actinomycetota</taxon>
        <taxon>Actinomycetes</taxon>
        <taxon>Propionibacteriales</taxon>
        <taxon>Nocardioidaceae</taxon>
        <taxon>Nocardioides</taxon>
    </lineage>
</organism>
<reference evidence="1 2" key="1">
    <citation type="submission" date="2023-11" db="EMBL/GenBank/DDBJ databases">
        <title>Novel species in genus Nocardioides.</title>
        <authorList>
            <person name="Zhou H."/>
        </authorList>
    </citation>
    <scope>NUCLEOTIDE SEQUENCE [LARGE SCALE GENOMIC DNA]</scope>
    <source>
        <strain evidence="1 2">S-58</strain>
    </source>
</reference>
<comment type="caution">
    <text evidence="1">The sequence shown here is derived from an EMBL/GenBank/DDBJ whole genome shotgun (WGS) entry which is preliminary data.</text>
</comment>
<dbReference type="Proteomes" id="UP001291999">
    <property type="component" value="Unassembled WGS sequence"/>
</dbReference>
<sequence length="138" mass="14472">MTEPQQPTSALTEDEQKTVRSAALRASALVGQAEPGFFDTFKESFAGSKAVKTASPEVQKLVTGGLPEMPSGGRDDVKARTLELLKQAVGILSAKAPELVDEYKRVVVQSAKDVAAAADDTSPNETDAVAEIERALAG</sequence>
<keyword evidence="2" id="KW-1185">Reference proteome</keyword>
<accession>A0ABU5KCV3</accession>
<name>A0ABU5KCV3_9ACTN</name>
<protein>
    <submittedName>
        <fullName evidence="1">Uncharacterized protein</fullName>
    </submittedName>
</protein>